<dbReference type="Proteomes" id="UP001169069">
    <property type="component" value="Unassembled WGS sequence"/>
</dbReference>
<evidence type="ECO:0000313" key="2">
    <source>
        <dbReference type="Proteomes" id="UP001169069"/>
    </source>
</evidence>
<gene>
    <name evidence="1" type="ORF">PGH07_04310</name>
</gene>
<dbReference type="Gene3D" id="3.10.129.10">
    <property type="entry name" value="Hotdog Thioesterase"/>
    <property type="match status" value="1"/>
</dbReference>
<dbReference type="SUPFAM" id="SSF54637">
    <property type="entry name" value="Thioesterase/thiol ester dehydrase-isomerase"/>
    <property type="match status" value="1"/>
</dbReference>
<dbReference type="EMBL" id="JAQIBD010000001">
    <property type="protein sequence ID" value="MDM5271391.1"/>
    <property type="molecule type" value="Genomic_DNA"/>
</dbReference>
<proteinExistence type="predicted"/>
<sequence>MLQVFGKMLDKEGLELPPKVFIEMKGEFIEFIENKSLTIRFHNQEKYMNPFHFMQGGMITAAIDNTVSPFGYSLAKPHLTKEIITQYKRPIRKSDKYITVKASLHEMQEDTMILKAGVRNEENKLAAKAWVKCAFI</sequence>
<reference evidence="1" key="1">
    <citation type="submission" date="2023-01" db="EMBL/GenBank/DDBJ databases">
        <title>Sulfurovum sp. zt1-1 genome assembly.</title>
        <authorList>
            <person name="Wang J."/>
        </authorList>
    </citation>
    <scope>NUCLEOTIDE SEQUENCE</scope>
    <source>
        <strain evidence="1">Zt1-1</strain>
    </source>
</reference>
<accession>A0ABT7QX27</accession>
<keyword evidence="2" id="KW-1185">Reference proteome</keyword>
<evidence type="ECO:0000313" key="1">
    <source>
        <dbReference type="EMBL" id="MDM5271391.1"/>
    </source>
</evidence>
<name>A0ABT7QX27_9BACT</name>
<dbReference type="InterPro" id="IPR029069">
    <property type="entry name" value="HotDog_dom_sf"/>
</dbReference>
<dbReference type="CDD" id="cd03443">
    <property type="entry name" value="PaaI_thioesterase"/>
    <property type="match status" value="1"/>
</dbReference>
<comment type="caution">
    <text evidence="1">The sequence shown here is derived from an EMBL/GenBank/DDBJ whole genome shotgun (WGS) entry which is preliminary data.</text>
</comment>
<protein>
    <submittedName>
        <fullName evidence="1">PaaI family thioesterase</fullName>
    </submittedName>
</protein>
<organism evidence="1 2">
    <name type="scientific">Sulfurovum zhangzhouensis</name>
    <dbReference type="NCBI Taxonomy" id="3019067"/>
    <lineage>
        <taxon>Bacteria</taxon>
        <taxon>Pseudomonadati</taxon>
        <taxon>Campylobacterota</taxon>
        <taxon>Epsilonproteobacteria</taxon>
        <taxon>Campylobacterales</taxon>
        <taxon>Sulfurovaceae</taxon>
        <taxon>Sulfurovum</taxon>
    </lineage>
</organism>